<comment type="caution">
    <text evidence="6">The sequence shown here is derived from an EMBL/GenBank/DDBJ whole genome shotgun (WGS) entry which is preliminary data.</text>
</comment>
<keyword evidence="3 4" id="KW-0378">Hydrolase</keyword>
<sequence length="145" mass="16917">VVDDFDMINFSIDRDRHILMRYIKEAQKIHPGLKIWASPWCPPAWMKTNNHYASEYDNSPVNHNGLPQKRALELPTTGFKMQPGYLDAYALYFTKFVQAYEKEGIKIEAVNIQNEPCSTQKYASCTWRPEDMAYFIGKFLGPKFE</sequence>
<name>A0A354M1C2_9BACT</name>
<dbReference type="GO" id="GO:0006680">
    <property type="term" value="P:glucosylceramide catabolic process"/>
    <property type="evidence" value="ECO:0007669"/>
    <property type="project" value="TreeGrafter"/>
</dbReference>
<dbReference type="InterPro" id="IPR033453">
    <property type="entry name" value="Glyco_hydro_30_TIM-barrel"/>
</dbReference>
<evidence type="ECO:0000259" key="5">
    <source>
        <dbReference type="Pfam" id="PF02055"/>
    </source>
</evidence>
<feature type="domain" description="Glycosyl hydrolase family 30 TIM-barrel" evidence="5">
    <location>
        <begin position="2"/>
        <end position="52"/>
    </location>
</feature>
<dbReference type="PANTHER" id="PTHR11069:SF23">
    <property type="entry name" value="LYSOSOMAL ACID GLUCOSYLCERAMIDASE"/>
    <property type="match status" value="1"/>
</dbReference>
<feature type="non-terminal residue" evidence="6">
    <location>
        <position position="145"/>
    </location>
</feature>
<accession>A0A354M1C2</accession>
<gene>
    <name evidence="6" type="ORF">DDY73_04845</name>
</gene>
<dbReference type="GO" id="GO:0016020">
    <property type="term" value="C:membrane"/>
    <property type="evidence" value="ECO:0007669"/>
    <property type="project" value="GOC"/>
</dbReference>
<dbReference type="AlphaFoldDB" id="A0A354M1C2"/>
<dbReference type="SUPFAM" id="SSF51445">
    <property type="entry name" value="(Trans)glycosidases"/>
    <property type="match status" value="1"/>
</dbReference>
<feature type="non-terminal residue" evidence="6">
    <location>
        <position position="1"/>
    </location>
</feature>
<keyword evidence="2" id="KW-0732">Signal</keyword>
<dbReference type="InterPro" id="IPR001139">
    <property type="entry name" value="Glyco_hydro_30"/>
</dbReference>
<reference evidence="6 7" key="1">
    <citation type="journal article" date="2018" name="Nat. Biotechnol.">
        <title>A standardized bacterial taxonomy based on genome phylogeny substantially revises the tree of life.</title>
        <authorList>
            <person name="Parks D.H."/>
            <person name="Chuvochina M."/>
            <person name="Waite D.W."/>
            <person name="Rinke C."/>
            <person name="Skarshewski A."/>
            <person name="Chaumeil P.A."/>
            <person name="Hugenholtz P."/>
        </authorList>
    </citation>
    <scope>NUCLEOTIDE SEQUENCE [LARGE SCALE GENOMIC DNA]</scope>
    <source>
        <strain evidence="6">UBA11482</strain>
    </source>
</reference>
<dbReference type="Gene3D" id="3.20.20.80">
    <property type="entry name" value="Glycosidases"/>
    <property type="match status" value="1"/>
</dbReference>
<proteinExistence type="inferred from homology"/>
<comment type="similarity">
    <text evidence="1 4">Belongs to the glycosyl hydrolase 30 family.</text>
</comment>
<keyword evidence="4" id="KW-0326">Glycosidase</keyword>
<evidence type="ECO:0000256" key="2">
    <source>
        <dbReference type="ARBA" id="ARBA00022729"/>
    </source>
</evidence>
<dbReference type="EMBL" id="DNWC01000063">
    <property type="protein sequence ID" value="HBJ08311.1"/>
    <property type="molecule type" value="Genomic_DNA"/>
</dbReference>
<feature type="domain" description="Glycosyl hydrolase family 30 TIM-barrel" evidence="5">
    <location>
        <begin position="82"/>
        <end position="143"/>
    </location>
</feature>
<evidence type="ECO:0000313" key="7">
    <source>
        <dbReference type="Proteomes" id="UP000262954"/>
    </source>
</evidence>
<evidence type="ECO:0000256" key="4">
    <source>
        <dbReference type="RuleBase" id="RU361188"/>
    </source>
</evidence>
<dbReference type="InterPro" id="IPR017853">
    <property type="entry name" value="GH"/>
</dbReference>
<dbReference type="Pfam" id="PF02055">
    <property type="entry name" value="Glyco_hydro_30"/>
    <property type="match status" value="2"/>
</dbReference>
<dbReference type="GO" id="GO:0004348">
    <property type="term" value="F:glucosylceramidase activity"/>
    <property type="evidence" value="ECO:0007669"/>
    <property type="project" value="InterPro"/>
</dbReference>
<protein>
    <submittedName>
        <fullName evidence="6">Glycosyl hydrolase family 30</fullName>
    </submittedName>
</protein>
<evidence type="ECO:0000256" key="1">
    <source>
        <dbReference type="ARBA" id="ARBA00005382"/>
    </source>
</evidence>
<dbReference type="Proteomes" id="UP000262954">
    <property type="component" value="Unassembled WGS sequence"/>
</dbReference>
<dbReference type="PANTHER" id="PTHR11069">
    <property type="entry name" value="GLUCOSYLCERAMIDASE"/>
    <property type="match status" value="1"/>
</dbReference>
<evidence type="ECO:0000256" key="3">
    <source>
        <dbReference type="ARBA" id="ARBA00022801"/>
    </source>
</evidence>
<evidence type="ECO:0000313" key="6">
    <source>
        <dbReference type="EMBL" id="HBJ08311.1"/>
    </source>
</evidence>
<organism evidence="6 7">
    <name type="scientific">Coprobacter fastidiosus</name>
    <dbReference type="NCBI Taxonomy" id="1099853"/>
    <lineage>
        <taxon>Bacteria</taxon>
        <taxon>Pseudomonadati</taxon>
        <taxon>Bacteroidota</taxon>
        <taxon>Bacteroidia</taxon>
        <taxon>Bacteroidales</taxon>
        <taxon>Barnesiellaceae</taxon>
        <taxon>Coprobacter</taxon>
    </lineage>
</organism>